<dbReference type="EMBL" id="VSSQ01121356">
    <property type="protein sequence ID" value="MPN53813.1"/>
    <property type="molecule type" value="Genomic_DNA"/>
</dbReference>
<name>A0A645J2X8_9ZZZZ</name>
<feature type="transmembrane region" description="Helical" evidence="1">
    <location>
        <begin position="32"/>
        <end position="52"/>
    </location>
</feature>
<keyword evidence="1" id="KW-0472">Membrane</keyword>
<evidence type="ECO:0000256" key="1">
    <source>
        <dbReference type="SAM" id="Phobius"/>
    </source>
</evidence>
<gene>
    <name evidence="2" type="ORF">SDC9_201479</name>
</gene>
<dbReference type="AlphaFoldDB" id="A0A645J2X8"/>
<comment type="caution">
    <text evidence="2">The sequence shown here is derived from an EMBL/GenBank/DDBJ whole genome shotgun (WGS) entry which is preliminary data.</text>
</comment>
<sequence length="108" mass="11468">MVAALALLLTQLVFFAAGACIAVFAKRVRSVSGMAMAVAFGGFLLTALQSILKEEALRYLSPYQYFDAALAFKTGHFETAMAVTASLLTVALLAAAFVKYRTGQTHAV</sequence>
<keyword evidence="1" id="KW-1133">Transmembrane helix</keyword>
<reference evidence="2" key="1">
    <citation type="submission" date="2019-08" db="EMBL/GenBank/DDBJ databases">
        <authorList>
            <person name="Kucharzyk K."/>
            <person name="Murdoch R.W."/>
            <person name="Higgins S."/>
            <person name="Loffler F."/>
        </authorList>
    </citation>
    <scope>NUCLEOTIDE SEQUENCE</scope>
</reference>
<proteinExistence type="predicted"/>
<organism evidence="2">
    <name type="scientific">bioreactor metagenome</name>
    <dbReference type="NCBI Taxonomy" id="1076179"/>
    <lineage>
        <taxon>unclassified sequences</taxon>
        <taxon>metagenomes</taxon>
        <taxon>ecological metagenomes</taxon>
    </lineage>
</organism>
<protein>
    <submittedName>
        <fullName evidence="2">Uncharacterized protein</fullName>
    </submittedName>
</protein>
<feature type="transmembrane region" description="Helical" evidence="1">
    <location>
        <begin position="80"/>
        <end position="98"/>
    </location>
</feature>
<accession>A0A645J2X8</accession>
<evidence type="ECO:0000313" key="2">
    <source>
        <dbReference type="EMBL" id="MPN53813.1"/>
    </source>
</evidence>
<keyword evidence="1" id="KW-0812">Transmembrane</keyword>